<evidence type="ECO:0000256" key="1">
    <source>
        <dbReference type="ARBA" id="ARBA00004123"/>
    </source>
</evidence>
<evidence type="ECO:0000256" key="9">
    <source>
        <dbReference type="SAM" id="MobiDB-lite"/>
    </source>
</evidence>
<dbReference type="OrthoDB" id="1923159at2759"/>
<dbReference type="Gene3D" id="3.30.40.10">
    <property type="entry name" value="Zinc/RING finger domain, C3HC4 (zinc finger)"/>
    <property type="match status" value="1"/>
</dbReference>
<feature type="compositionally biased region" description="Polar residues" evidence="9">
    <location>
        <begin position="277"/>
        <end position="289"/>
    </location>
</feature>
<feature type="compositionally biased region" description="Basic and acidic residues" evidence="9">
    <location>
        <begin position="432"/>
        <end position="441"/>
    </location>
</feature>
<feature type="domain" description="RING-type" evidence="10">
    <location>
        <begin position="47"/>
        <end position="90"/>
    </location>
</feature>
<feature type="compositionally biased region" description="Basic residues" evidence="9">
    <location>
        <begin position="1"/>
        <end position="13"/>
    </location>
</feature>
<evidence type="ECO:0000256" key="4">
    <source>
        <dbReference type="ARBA" id="ARBA00022833"/>
    </source>
</evidence>
<feature type="compositionally biased region" description="Low complexity" evidence="9">
    <location>
        <begin position="95"/>
        <end position="119"/>
    </location>
</feature>
<evidence type="ECO:0000256" key="2">
    <source>
        <dbReference type="ARBA" id="ARBA00022723"/>
    </source>
</evidence>
<accession>A0A1Y1HPR2</accession>
<feature type="compositionally biased region" description="Polar residues" evidence="9">
    <location>
        <begin position="1060"/>
        <end position="1071"/>
    </location>
</feature>
<dbReference type="InterPro" id="IPR001841">
    <property type="entry name" value="Znf_RING"/>
</dbReference>
<feature type="region of interest" description="Disordered" evidence="9">
    <location>
        <begin position="661"/>
        <end position="690"/>
    </location>
</feature>
<reference evidence="11 12" key="1">
    <citation type="journal article" date="2014" name="Nat. Commun.">
        <title>Klebsormidium flaccidum genome reveals primary factors for plant terrestrial adaptation.</title>
        <authorList>
            <person name="Hori K."/>
            <person name="Maruyama F."/>
            <person name="Fujisawa T."/>
            <person name="Togashi T."/>
            <person name="Yamamoto N."/>
            <person name="Seo M."/>
            <person name="Sato S."/>
            <person name="Yamada T."/>
            <person name="Mori H."/>
            <person name="Tajima N."/>
            <person name="Moriyama T."/>
            <person name="Ikeuchi M."/>
            <person name="Watanabe M."/>
            <person name="Wada H."/>
            <person name="Kobayashi K."/>
            <person name="Saito M."/>
            <person name="Masuda T."/>
            <person name="Sasaki-Sekimoto Y."/>
            <person name="Mashiguchi K."/>
            <person name="Awai K."/>
            <person name="Shimojima M."/>
            <person name="Masuda S."/>
            <person name="Iwai M."/>
            <person name="Nobusawa T."/>
            <person name="Narise T."/>
            <person name="Kondo S."/>
            <person name="Saito H."/>
            <person name="Sato R."/>
            <person name="Murakawa M."/>
            <person name="Ihara Y."/>
            <person name="Oshima-Yamada Y."/>
            <person name="Ohtaka K."/>
            <person name="Satoh M."/>
            <person name="Sonobe K."/>
            <person name="Ishii M."/>
            <person name="Ohtani R."/>
            <person name="Kanamori-Sato M."/>
            <person name="Honoki R."/>
            <person name="Miyazaki D."/>
            <person name="Mochizuki H."/>
            <person name="Umetsu J."/>
            <person name="Higashi K."/>
            <person name="Shibata D."/>
            <person name="Kamiya Y."/>
            <person name="Sato N."/>
            <person name="Nakamura Y."/>
            <person name="Tabata S."/>
            <person name="Ida S."/>
            <person name="Kurokawa K."/>
            <person name="Ohta H."/>
        </authorList>
    </citation>
    <scope>NUCLEOTIDE SEQUENCE [LARGE SCALE GENOMIC DNA]</scope>
    <source>
        <strain evidence="11 12">NIES-2285</strain>
    </source>
</reference>
<keyword evidence="7" id="KW-0539">Nucleus</keyword>
<evidence type="ECO:0000256" key="3">
    <source>
        <dbReference type="ARBA" id="ARBA00022771"/>
    </source>
</evidence>
<evidence type="ECO:0000256" key="7">
    <source>
        <dbReference type="ARBA" id="ARBA00023242"/>
    </source>
</evidence>
<feature type="compositionally biased region" description="Polar residues" evidence="9">
    <location>
        <begin position="236"/>
        <end position="248"/>
    </location>
</feature>
<feature type="region of interest" description="Disordered" evidence="9">
    <location>
        <begin position="351"/>
        <end position="453"/>
    </location>
</feature>
<feature type="compositionally biased region" description="Basic and acidic residues" evidence="9">
    <location>
        <begin position="305"/>
        <end position="322"/>
    </location>
</feature>
<feature type="region of interest" description="Disordered" evidence="9">
    <location>
        <begin position="187"/>
        <end position="322"/>
    </location>
</feature>
<gene>
    <name evidence="11" type="ORF">KFL_000150210</name>
</gene>
<dbReference type="InterPro" id="IPR039515">
    <property type="entry name" value="NOT4_mRING-HC-C4C4"/>
</dbReference>
<feature type="region of interest" description="Disordered" evidence="9">
    <location>
        <begin position="1044"/>
        <end position="1169"/>
    </location>
</feature>
<dbReference type="GO" id="GO:0004842">
    <property type="term" value="F:ubiquitin-protein transferase activity"/>
    <property type="evidence" value="ECO:0007669"/>
    <property type="project" value="InterPro"/>
</dbReference>
<feature type="region of interest" description="Disordered" evidence="9">
    <location>
        <begin position="729"/>
        <end position="771"/>
    </location>
</feature>
<feature type="compositionally biased region" description="Low complexity" evidence="9">
    <location>
        <begin position="250"/>
        <end position="260"/>
    </location>
</feature>
<keyword evidence="12" id="KW-1185">Reference proteome</keyword>
<feature type="compositionally biased region" description="Polar residues" evidence="9">
    <location>
        <begin position="668"/>
        <end position="679"/>
    </location>
</feature>
<evidence type="ECO:0000313" key="12">
    <source>
        <dbReference type="Proteomes" id="UP000054558"/>
    </source>
</evidence>
<dbReference type="GO" id="GO:0008270">
    <property type="term" value="F:zinc ion binding"/>
    <property type="evidence" value="ECO:0007669"/>
    <property type="project" value="UniProtKB-KW"/>
</dbReference>
<keyword evidence="2" id="KW-0479">Metal-binding</keyword>
<feature type="compositionally biased region" description="Low complexity" evidence="9">
    <location>
        <begin position="755"/>
        <end position="770"/>
    </location>
</feature>
<feature type="compositionally biased region" description="Low complexity" evidence="9">
    <location>
        <begin position="197"/>
        <end position="216"/>
    </location>
</feature>
<feature type="region of interest" description="Disordered" evidence="9">
    <location>
        <begin position="1"/>
        <end position="33"/>
    </location>
</feature>
<feature type="compositionally biased region" description="Low complexity" evidence="9">
    <location>
        <begin position="14"/>
        <end position="23"/>
    </location>
</feature>
<keyword evidence="4" id="KW-0862">Zinc</keyword>
<keyword evidence="5" id="KW-0694">RNA-binding</keyword>
<dbReference type="Proteomes" id="UP000054558">
    <property type="component" value="Unassembled WGS sequence"/>
</dbReference>
<sequence>MRHQHHSKGRRASRAAVAPVSASEWGDPTGSSAAVIGAEDGDEEILCPLCIEPLDETEVRFKPCPCGYQVCLFCYERIKLELNGLCPSCRTAYGSPQEASPRQSSPSSSGSSNTAASTSDRSHTLSGGAVPVQGSDSLEPSQLPEPAPALPRTPSLQELPDASPAPQRALENASSEEPGLLEIANRGQAAAPGGIPSEASGEQASSSNSSRAYHAEAPGSSNGNHRMGGPQKAVPQKTSQVVWGQTPLQGGPSTSGSGPPNWARPGQAPSDVHRVRQNASEAAVQSSVGFSWGPPVVTSQLTSADARRRQPPDSHVVENAKAVKEVVRNTASDGGGNVWGSGSITAASVLKGGSVSRSETPPQPVLVASSFPSLSAGVPKPQNPARKPGKRPRTPAGKVNRNGGLGPPSASASPSVTPQNSRPGTPLVENGSEERTLERDVSGSGGLEFPSGTAKTAAGVGIGVGVNAHFGTHMPVPAAAFAGVSTGLNGSPALDTVLGANAGGRKEDGAAALNLLTSKHGRSLSEDVLRGFEGLRSEGGSANGLHRPTSSGGVQASTSRLFSGGYGLHRSLSSRASSVASEDSGGSGSPARGGGFGKSVYGAALGGGTVSGGNGWSVGAASSRQYSEGWTPEALAKARAIIAAARLAQVGPPSAPPPIHAWPAHPELQSTGAPLSVSQPAPPSSDPLFSAKSDDSLLRQLAEVGGPLARQLSGLAVSDVSENVGSGGLFAMGGPRQGGFVGGDGGGEKARVPRSQGGSLSRSSSRQNSLERVVESSVLHLVRECESGAETSGEILPDNPWQAPQLYRSVGGTVKPSNPTGFDTAPGLSTNAFQGGSVWNDPFGSGAAFGTPSDQGLGLGGLRTAGFNGTGYSSFLGTGVSGSAPAVPAAIQEAFNRPIPPANPAPNLAANPFKPGEIPAPFSFGSTKPPTGLANNSSPISPLGNLPPYPAPSFFGAPNQQQPFGSPPFAASAPPHGMATSPSSFKSAHSFFDQDFSSSRIPHPDASIQQLPLPASHSPLFSSAGVNSAEMPILPSPPLVFSPPGGNDLQFLGGSGPPHQFSTNPAPSLSLNFDDPGPRGPTRASANRRSGSRFFKNVKDDSGGGGGSGGILGNGPPSILGMPEQPLPGSPSALRKMRDVGGGGANSSSPKSGSPRSPRTPKGTASPVVNISAAQAAAAAAQTGLQLGSSHLGAVHSEHSAARSPKAKSHRAQEYTAAHNGQARRKPMGEGSKQVPTVHQLERGAPNGLGGSGISRA</sequence>
<keyword evidence="3 8" id="KW-0863">Zinc-finger</keyword>
<feature type="compositionally biased region" description="Gly residues" evidence="9">
    <location>
        <begin position="729"/>
        <end position="745"/>
    </location>
</feature>
<dbReference type="InterPro" id="IPR013083">
    <property type="entry name" value="Znf_RING/FYVE/PHD"/>
</dbReference>
<evidence type="ECO:0000256" key="8">
    <source>
        <dbReference type="PROSITE-ProRule" id="PRU00175"/>
    </source>
</evidence>
<dbReference type="STRING" id="105231.A0A1Y1HPR2"/>
<dbReference type="PROSITE" id="PS50089">
    <property type="entry name" value="ZF_RING_2"/>
    <property type="match status" value="1"/>
</dbReference>
<organism evidence="11 12">
    <name type="scientific">Klebsormidium nitens</name>
    <name type="common">Green alga</name>
    <name type="synonym">Ulothrix nitens</name>
    <dbReference type="NCBI Taxonomy" id="105231"/>
    <lineage>
        <taxon>Eukaryota</taxon>
        <taxon>Viridiplantae</taxon>
        <taxon>Streptophyta</taxon>
        <taxon>Klebsormidiophyceae</taxon>
        <taxon>Klebsormidiales</taxon>
        <taxon>Klebsormidiaceae</taxon>
        <taxon>Klebsormidium</taxon>
    </lineage>
</organism>
<feature type="compositionally biased region" description="Low complexity" evidence="9">
    <location>
        <begin position="963"/>
        <end position="975"/>
    </location>
</feature>
<feature type="compositionally biased region" description="Gly residues" evidence="9">
    <location>
        <begin position="1103"/>
        <end position="1113"/>
    </location>
</feature>
<dbReference type="CDD" id="cd16618">
    <property type="entry name" value="mRING-HC-C4C4_CNOT4"/>
    <property type="match status" value="1"/>
</dbReference>
<dbReference type="GO" id="GO:0005634">
    <property type="term" value="C:nucleus"/>
    <property type="evidence" value="ECO:0007669"/>
    <property type="project" value="UniProtKB-SubCell"/>
</dbReference>
<protein>
    <submittedName>
        <fullName evidence="11">CCR4-NOT transcription complex subunit 4</fullName>
    </submittedName>
</protein>
<name>A0A1Y1HPR2_KLENI</name>
<dbReference type="SUPFAM" id="SSF57850">
    <property type="entry name" value="RING/U-box"/>
    <property type="match status" value="1"/>
</dbReference>
<dbReference type="GO" id="GO:0003723">
    <property type="term" value="F:RNA binding"/>
    <property type="evidence" value="ECO:0007669"/>
    <property type="project" value="UniProtKB-KW"/>
</dbReference>
<feature type="region of interest" description="Disordered" evidence="9">
    <location>
        <begin position="1190"/>
        <end position="1257"/>
    </location>
</feature>
<comment type="subcellular location">
    <subcellularLocation>
        <location evidence="1">Nucleus</location>
    </subcellularLocation>
</comment>
<evidence type="ECO:0000256" key="6">
    <source>
        <dbReference type="ARBA" id="ARBA00023054"/>
    </source>
</evidence>
<dbReference type="PANTHER" id="PTHR12603:SF0">
    <property type="entry name" value="CCR4-NOT TRANSCRIPTION COMPLEX SUBUNIT 4"/>
    <property type="match status" value="1"/>
</dbReference>
<dbReference type="FunFam" id="3.30.40.10:FF:000006">
    <property type="entry name" value="CCR4-NOT transcription complex subunit 4"/>
    <property type="match status" value="1"/>
</dbReference>
<dbReference type="InterPro" id="IPR039780">
    <property type="entry name" value="Mot2"/>
</dbReference>
<dbReference type="Pfam" id="PF14570">
    <property type="entry name" value="zf-RING_4"/>
    <property type="match status" value="1"/>
</dbReference>
<feature type="region of interest" description="Disordered" evidence="9">
    <location>
        <begin position="93"/>
        <end position="175"/>
    </location>
</feature>
<evidence type="ECO:0000313" key="11">
    <source>
        <dbReference type="EMBL" id="GAQ78567.1"/>
    </source>
</evidence>
<keyword evidence="6" id="KW-0175">Coiled coil</keyword>
<feature type="region of interest" description="Disordered" evidence="9">
    <location>
        <begin position="919"/>
        <end position="985"/>
    </location>
</feature>
<dbReference type="AlphaFoldDB" id="A0A1Y1HPR2"/>
<dbReference type="OMA" id="KEINCDK"/>
<evidence type="ECO:0000256" key="5">
    <source>
        <dbReference type="ARBA" id="ARBA00022884"/>
    </source>
</evidence>
<evidence type="ECO:0000259" key="10">
    <source>
        <dbReference type="PROSITE" id="PS50089"/>
    </source>
</evidence>
<dbReference type="GO" id="GO:0030014">
    <property type="term" value="C:CCR4-NOT complex"/>
    <property type="evidence" value="ECO:0007669"/>
    <property type="project" value="InterPro"/>
</dbReference>
<dbReference type="PANTHER" id="PTHR12603">
    <property type="entry name" value="CCR4-NOT TRANSCRIPTION COMPLEX RELATED"/>
    <property type="match status" value="1"/>
</dbReference>
<feature type="compositionally biased region" description="Gly residues" evidence="9">
    <location>
        <begin position="1247"/>
        <end position="1257"/>
    </location>
</feature>
<feature type="compositionally biased region" description="Low complexity" evidence="9">
    <location>
        <begin position="1146"/>
        <end position="1163"/>
    </location>
</feature>
<dbReference type="EMBL" id="DF236964">
    <property type="protein sequence ID" value="GAQ78567.1"/>
    <property type="molecule type" value="Genomic_DNA"/>
</dbReference>
<feature type="compositionally biased region" description="Polar residues" evidence="9">
    <location>
        <begin position="924"/>
        <end position="940"/>
    </location>
</feature>
<proteinExistence type="predicted"/>